<evidence type="ECO:0000256" key="1">
    <source>
        <dbReference type="SAM" id="Phobius"/>
    </source>
</evidence>
<evidence type="ECO:0000313" key="2">
    <source>
        <dbReference type="EMBL" id="MCE4555782.1"/>
    </source>
</evidence>
<evidence type="ECO:0008006" key="4">
    <source>
        <dbReference type="Google" id="ProtNLM"/>
    </source>
</evidence>
<evidence type="ECO:0000313" key="3">
    <source>
        <dbReference type="Proteomes" id="UP001200741"/>
    </source>
</evidence>
<accession>A0ABS8XSV1</accession>
<name>A0ABS8XSV1_9BURK</name>
<proteinExistence type="predicted"/>
<sequence>MARALLIVVLLIGLLGFGAMGLCGGIMTVAVVPAVFMRGGAQSLGLLVTSVPSAICGFFMARFFVNKLNALLARRTSRKDPA</sequence>
<organism evidence="2 3">
    <name type="scientific">Pelomonas cellulosilytica</name>
    <dbReference type="NCBI Taxonomy" id="2906762"/>
    <lineage>
        <taxon>Bacteria</taxon>
        <taxon>Pseudomonadati</taxon>
        <taxon>Pseudomonadota</taxon>
        <taxon>Betaproteobacteria</taxon>
        <taxon>Burkholderiales</taxon>
        <taxon>Sphaerotilaceae</taxon>
        <taxon>Roseateles</taxon>
    </lineage>
</organism>
<keyword evidence="1" id="KW-0472">Membrane</keyword>
<dbReference type="RefSeq" id="WP_233372826.1">
    <property type="nucleotide sequence ID" value="NZ_JAJTWU010000005.1"/>
</dbReference>
<dbReference type="Proteomes" id="UP001200741">
    <property type="component" value="Unassembled WGS sequence"/>
</dbReference>
<reference evidence="2 3" key="1">
    <citation type="submission" date="2021-12" db="EMBL/GenBank/DDBJ databases">
        <title>Genome seq of P8.</title>
        <authorList>
            <person name="Seo T."/>
        </authorList>
    </citation>
    <scope>NUCLEOTIDE SEQUENCE [LARGE SCALE GENOMIC DNA]</scope>
    <source>
        <strain evidence="2 3">P8</strain>
    </source>
</reference>
<dbReference type="EMBL" id="JAJTWU010000005">
    <property type="protein sequence ID" value="MCE4555782.1"/>
    <property type="molecule type" value="Genomic_DNA"/>
</dbReference>
<keyword evidence="1" id="KW-1133">Transmembrane helix</keyword>
<feature type="transmembrane region" description="Helical" evidence="1">
    <location>
        <begin position="43"/>
        <end position="65"/>
    </location>
</feature>
<keyword evidence="1" id="KW-0812">Transmembrane</keyword>
<keyword evidence="3" id="KW-1185">Reference proteome</keyword>
<comment type="caution">
    <text evidence="2">The sequence shown here is derived from an EMBL/GenBank/DDBJ whole genome shotgun (WGS) entry which is preliminary data.</text>
</comment>
<gene>
    <name evidence="2" type="ORF">LXT13_15345</name>
</gene>
<protein>
    <recommendedName>
        <fullName evidence="4">Membrane transporter protein</fullName>
    </recommendedName>
</protein>